<keyword evidence="2" id="KW-1185">Reference proteome</keyword>
<dbReference type="InterPro" id="IPR006311">
    <property type="entry name" value="TAT_signal"/>
</dbReference>
<evidence type="ECO:0008006" key="3">
    <source>
        <dbReference type="Google" id="ProtNLM"/>
    </source>
</evidence>
<gene>
    <name evidence="1" type="ORF">FHS27_003667</name>
</gene>
<accession>A0A7W5E0F8</accession>
<dbReference type="EMBL" id="JACHXU010000012">
    <property type="protein sequence ID" value="MBB3207840.1"/>
    <property type="molecule type" value="Genomic_DNA"/>
</dbReference>
<sequence>MNKTRRQFLRSSTAVIALPFLESFGFRRFASAASQVTTPPKRMIFLGTGFGVTANAWYPDKNDTGYDYKLPESLTPLARHKQDISILQHLEHANSRDGHSGSTFWLTGADRFAIPGRNFHNTVSVDQVAAAQFGSQTRYTSMHVDGSDLLGHGAGSLSWNQNGKPILGLQNPVALYHKLFSGDSIPLAQRQAMLADERSALDTVLSDARSVKRGLTQTDVEKLDEYFESIRDIEKRIGKEESWLNVPKKTPTNPVKEPSESLEGAPAVEAVYDLMVAAMQVDASRVFTYRLPSDSFCASIGSSYTAHNLSHYAGTERTHDSIRRDQAHARLVAHLLDKLKATTEADGSTLLDNVALTFGSNLRSKHSLDNCPTLIAGGGAGFKQGRHLVMKDEKTPLCNLWLSTLRGSGVNVDSFGDATGVIDELFEA</sequence>
<name>A0A7W5E0F8_9BACT</name>
<organism evidence="1 2">
    <name type="scientific">Aporhodopirellula rubra</name>
    <dbReference type="NCBI Taxonomy" id="980271"/>
    <lineage>
        <taxon>Bacteria</taxon>
        <taxon>Pseudomonadati</taxon>
        <taxon>Planctomycetota</taxon>
        <taxon>Planctomycetia</taxon>
        <taxon>Pirellulales</taxon>
        <taxon>Pirellulaceae</taxon>
        <taxon>Aporhodopirellula</taxon>
    </lineage>
</organism>
<protein>
    <recommendedName>
        <fullName evidence="3">Secreted protein containing DUF1552</fullName>
    </recommendedName>
</protein>
<proteinExistence type="predicted"/>
<dbReference type="PROSITE" id="PS51318">
    <property type="entry name" value="TAT"/>
    <property type="match status" value="1"/>
</dbReference>
<dbReference type="RefSeq" id="WP_184306122.1">
    <property type="nucleotide sequence ID" value="NZ_JACHXU010000012.1"/>
</dbReference>
<evidence type="ECO:0000313" key="2">
    <source>
        <dbReference type="Proteomes" id="UP000536179"/>
    </source>
</evidence>
<dbReference type="Proteomes" id="UP000536179">
    <property type="component" value="Unassembled WGS sequence"/>
</dbReference>
<dbReference type="InterPro" id="IPR011447">
    <property type="entry name" value="DUF1552"/>
</dbReference>
<evidence type="ECO:0000313" key="1">
    <source>
        <dbReference type="EMBL" id="MBB3207840.1"/>
    </source>
</evidence>
<dbReference type="AlphaFoldDB" id="A0A7W5E0F8"/>
<reference evidence="1 2" key="1">
    <citation type="submission" date="2020-08" db="EMBL/GenBank/DDBJ databases">
        <title>Genomic Encyclopedia of Type Strains, Phase III (KMG-III): the genomes of soil and plant-associated and newly described type strains.</title>
        <authorList>
            <person name="Whitman W."/>
        </authorList>
    </citation>
    <scope>NUCLEOTIDE SEQUENCE [LARGE SCALE GENOMIC DNA]</scope>
    <source>
        <strain evidence="1 2">CECT 8075</strain>
    </source>
</reference>
<comment type="caution">
    <text evidence="1">The sequence shown here is derived from an EMBL/GenBank/DDBJ whole genome shotgun (WGS) entry which is preliminary data.</text>
</comment>
<dbReference type="Pfam" id="PF07586">
    <property type="entry name" value="HXXSHH"/>
    <property type="match status" value="1"/>
</dbReference>